<dbReference type="PANTHER" id="PTHR45749">
    <property type="match status" value="1"/>
</dbReference>
<evidence type="ECO:0000259" key="2">
    <source>
        <dbReference type="Pfam" id="PF14291"/>
    </source>
</evidence>
<feature type="domain" description="DUF4371" evidence="2">
    <location>
        <begin position="15"/>
        <end position="197"/>
    </location>
</feature>
<reference evidence="3 4" key="1">
    <citation type="journal article" date="2024" name="bioRxiv">
        <title>A reference genome for Trichogramma kaykai: A tiny desert-dwelling parasitoid wasp with competing sex-ratio distorters.</title>
        <authorList>
            <person name="Culotta J."/>
            <person name="Lindsey A.R."/>
        </authorList>
    </citation>
    <scope>NUCLEOTIDE SEQUENCE [LARGE SCALE GENOMIC DNA]</scope>
    <source>
        <strain evidence="3 4">KSX58</strain>
    </source>
</reference>
<gene>
    <name evidence="3" type="ORF">TKK_007582</name>
</gene>
<protein>
    <recommendedName>
        <fullName evidence="5">Zinc finger MYM-type protein 1-like</fullName>
    </recommendedName>
</protein>
<accession>A0ABD2X0A9</accession>
<dbReference type="InterPro" id="IPR012337">
    <property type="entry name" value="RNaseH-like_sf"/>
</dbReference>
<dbReference type="Pfam" id="PF05699">
    <property type="entry name" value="Dimer_Tnp_hAT"/>
    <property type="match status" value="1"/>
</dbReference>
<dbReference type="Proteomes" id="UP001627154">
    <property type="component" value="Unassembled WGS sequence"/>
</dbReference>
<evidence type="ECO:0000313" key="3">
    <source>
        <dbReference type="EMBL" id="KAL3398420.1"/>
    </source>
</evidence>
<dbReference type="PANTHER" id="PTHR45749:SF37">
    <property type="entry name" value="OS05G0311600 PROTEIN"/>
    <property type="match status" value="1"/>
</dbReference>
<dbReference type="InterPro" id="IPR025398">
    <property type="entry name" value="DUF4371"/>
</dbReference>
<dbReference type="InterPro" id="IPR008906">
    <property type="entry name" value="HATC_C_dom"/>
</dbReference>
<name>A0ABD2X0A9_9HYME</name>
<dbReference type="AlphaFoldDB" id="A0ABD2X0A9"/>
<dbReference type="EMBL" id="JBJJXI010000059">
    <property type="protein sequence ID" value="KAL3398420.1"/>
    <property type="molecule type" value="Genomic_DNA"/>
</dbReference>
<dbReference type="SUPFAM" id="SSF53098">
    <property type="entry name" value="Ribonuclease H-like"/>
    <property type="match status" value="1"/>
</dbReference>
<dbReference type="Pfam" id="PF14291">
    <property type="entry name" value="DUF4371"/>
    <property type="match status" value="1"/>
</dbReference>
<proteinExistence type="predicted"/>
<evidence type="ECO:0000313" key="4">
    <source>
        <dbReference type="Proteomes" id="UP001627154"/>
    </source>
</evidence>
<evidence type="ECO:0008006" key="5">
    <source>
        <dbReference type="Google" id="ProtNLM"/>
    </source>
</evidence>
<keyword evidence="4" id="KW-1185">Reference proteome</keyword>
<sequence length="609" mass="70798">MKQKCNLWKQVLRRIVDTILMLASCNLALRGHREQKNDDLDFHNRGNFLSVIEFLAKYDGVLLSILNSENKKINYLSPQIQNELITLLSVHVRKTIINDIQKSKYYSIILDTTQDISKKEQLSVIIRFVNIEYDDKHKLRNLKIQESFLGFFQIVDPSAQGLEEEILKILKEYDIPIEDCRGQGYDGASVMSGIYSGLQKRISNIQPKAGYIHCLAHNLNLVLEDSVRSLVLVQNHYETLQQLYAFFSASIRRWDVLIETMKAHSLKYPVVKKLCGTRWSSRHDAIYACQLGFRPIMKSLLKINLITKDKDTKNEAMILYKRMNKFEFVTFIVMECKILEMTNMVSKELQKANVDLFYASELLKLSLDNLNELRNNFEKVIEAAQVLASSWEIEAVFENKRVRKVKSFFDELSKHEAIGDPRHSFEVNVFNAHLDIIIEQLSSRFEGTQKICNNFRCIFPKNLINMNDEDLRTASEQLFNIYSEEISSDFTSQLLSLRNMIKKNISRDTSVLGLLEYLIENHSFFLINVPDVMIIIKLYLTLPVTVASAERSFSKLKLIKNYLRSSMSQARLYALALLSIECERTKQINIDKIIDDFAEKNVRRSKRFE</sequence>
<organism evidence="3 4">
    <name type="scientific">Trichogramma kaykai</name>
    <dbReference type="NCBI Taxonomy" id="54128"/>
    <lineage>
        <taxon>Eukaryota</taxon>
        <taxon>Metazoa</taxon>
        <taxon>Ecdysozoa</taxon>
        <taxon>Arthropoda</taxon>
        <taxon>Hexapoda</taxon>
        <taxon>Insecta</taxon>
        <taxon>Pterygota</taxon>
        <taxon>Neoptera</taxon>
        <taxon>Endopterygota</taxon>
        <taxon>Hymenoptera</taxon>
        <taxon>Apocrita</taxon>
        <taxon>Proctotrupomorpha</taxon>
        <taxon>Chalcidoidea</taxon>
        <taxon>Trichogrammatidae</taxon>
        <taxon>Trichogramma</taxon>
    </lineage>
</organism>
<comment type="caution">
    <text evidence="3">The sequence shown here is derived from an EMBL/GenBank/DDBJ whole genome shotgun (WGS) entry which is preliminary data.</text>
</comment>
<evidence type="ECO:0000259" key="1">
    <source>
        <dbReference type="Pfam" id="PF05699"/>
    </source>
</evidence>
<feature type="domain" description="HAT C-terminal dimerisation" evidence="1">
    <location>
        <begin position="505"/>
        <end position="581"/>
    </location>
</feature>